<evidence type="ECO:0000259" key="22">
    <source>
        <dbReference type="PROSITE" id="PS50507"/>
    </source>
</evidence>
<dbReference type="InterPro" id="IPR001676">
    <property type="entry name" value="Picornavirus_capsid"/>
</dbReference>
<evidence type="ECO:0000256" key="1">
    <source>
        <dbReference type="ARBA" id="ARBA00004192"/>
    </source>
</evidence>
<dbReference type="InterPro" id="IPR004004">
    <property type="entry name" value="Helic/Pol/Pept_Calicivir-typ"/>
</dbReference>
<feature type="domain" description="Peptidase C3" evidence="24">
    <location>
        <begin position="1633"/>
        <end position="1841"/>
    </location>
</feature>
<dbReference type="SUPFAM" id="SSF52540">
    <property type="entry name" value="P-loop containing nucleoside triphosphate hydrolases"/>
    <property type="match status" value="1"/>
</dbReference>
<dbReference type="Pfam" id="PF12944">
    <property type="entry name" value="HAV_VP"/>
    <property type="match status" value="1"/>
</dbReference>
<evidence type="ECO:0000256" key="21">
    <source>
        <dbReference type="ARBA" id="ARBA00023200"/>
    </source>
</evidence>
<dbReference type="InterPro" id="IPR029053">
    <property type="entry name" value="Viral_coat"/>
</dbReference>
<dbReference type="InterPro" id="IPR000605">
    <property type="entry name" value="Helicase_SF3_ssDNA/RNA_vir"/>
</dbReference>
<dbReference type="Pfam" id="PF00548">
    <property type="entry name" value="Peptidase_C3"/>
    <property type="match status" value="1"/>
</dbReference>
<evidence type="ECO:0000256" key="8">
    <source>
        <dbReference type="ARBA" id="ARBA00022561"/>
    </source>
</evidence>
<dbReference type="Gene3D" id="2.40.10.10">
    <property type="entry name" value="Trypsin-like serine proteases"/>
    <property type="match status" value="2"/>
</dbReference>
<keyword evidence="9" id="KW-0645">Protease</keyword>
<reference evidence="25" key="1">
    <citation type="journal article" date="2024" name="Virus Evol.">
        <title>The diverse liver viromes of Australian geckos and skinks are dominated by hepaciviruses and picornaviruses and reflect host taxonomy and habitat.</title>
        <authorList>
            <person name="Mahar J.E."/>
            <person name="Wille M."/>
            <person name="Harvey E."/>
            <person name="Moritz C.C."/>
            <person name="Holmes E.C."/>
        </authorList>
    </citation>
    <scope>NUCLEOTIDE SEQUENCE</scope>
    <source>
        <strain evidence="25">Gaus-M_169687</strain>
    </source>
</reference>
<dbReference type="Gene3D" id="1.20.960.20">
    <property type="match status" value="1"/>
</dbReference>
<evidence type="ECO:0000256" key="9">
    <source>
        <dbReference type="ARBA" id="ARBA00022670"/>
    </source>
</evidence>
<dbReference type="GO" id="GO:0003724">
    <property type="term" value="F:RNA helicase activity"/>
    <property type="evidence" value="ECO:0007669"/>
    <property type="project" value="InterPro"/>
</dbReference>
<dbReference type="PROSITE" id="PS50507">
    <property type="entry name" value="RDRP_SSRNA_POS"/>
    <property type="match status" value="1"/>
</dbReference>
<dbReference type="InterPro" id="IPR000199">
    <property type="entry name" value="Peptidase_C3A/C3B_picornavir"/>
</dbReference>
<keyword evidence="16" id="KW-0067">ATP-binding</keyword>
<dbReference type="GO" id="GO:0003723">
    <property type="term" value="F:RNA binding"/>
    <property type="evidence" value="ECO:0007669"/>
    <property type="project" value="InterPro"/>
</dbReference>
<accession>A0AAU7SSG8</accession>
<evidence type="ECO:0000256" key="11">
    <source>
        <dbReference type="ARBA" id="ARBA00022695"/>
    </source>
</evidence>
<dbReference type="CDD" id="cd00205">
    <property type="entry name" value="rhv_like"/>
    <property type="match status" value="2"/>
</dbReference>
<dbReference type="Gene3D" id="2.60.120.20">
    <property type="match status" value="3"/>
</dbReference>
<evidence type="ECO:0000256" key="19">
    <source>
        <dbReference type="ARBA" id="ARBA00022953"/>
    </source>
</evidence>
<evidence type="ECO:0000256" key="12">
    <source>
        <dbReference type="ARBA" id="ARBA00022741"/>
    </source>
</evidence>
<evidence type="ECO:0000256" key="5">
    <source>
        <dbReference type="ARBA" id="ARBA00020107"/>
    </source>
</evidence>
<dbReference type="InterPro" id="IPR014759">
    <property type="entry name" value="Helicase_SF3_ssRNA_vir"/>
</dbReference>
<dbReference type="InterPro" id="IPR044067">
    <property type="entry name" value="PCV_3C_PRO"/>
</dbReference>
<keyword evidence="17" id="KW-0946">Virion</keyword>
<dbReference type="GO" id="GO:0004197">
    <property type="term" value="F:cysteine-type endopeptidase activity"/>
    <property type="evidence" value="ECO:0007669"/>
    <property type="project" value="InterPro"/>
</dbReference>
<keyword evidence="19" id="KW-0693">Viral RNA replication</keyword>
<name>A0AAU7SSG8_9VIRU</name>
<evidence type="ECO:0000256" key="10">
    <source>
        <dbReference type="ARBA" id="ARBA00022679"/>
    </source>
</evidence>
<evidence type="ECO:0000256" key="15">
    <source>
        <dbReference type="ARBA" id="ARBA00022807"/>
    </source>
</evidence>
<dbReference type="Gene3D" id="3.30.70.270">
    <property type="match status" value="1"/>
</dbReference>
<dbReference type="InterPro" id="IPR043128">
    <property type="entry name" value="Rev_trsase/Diguanyl_cyclase"/>
</dbReference>
<dbReference type="GO" id="GO:0005524">
    <property type="term" value="F:ATP binding"/>
    <property type="evidence" value="ECO:0007669"/>
    <property type="project" value="UniProtKB-KW"/>
</dbReference>
<dbReference type="EMBL" id="PP711184">
    <property type="protein sequence ID" value="XBU06233.1"/>
    <property type="molecule type" value="Genomic_RNA"/>
</dbReference>
<dbReference type="PRINTS" id="PR00918">
    <property type="entry name" value="CALICVIRUSNS"/>
</dbReference>
<reference evidence="25" key="2">
    <citation type="submission" date="2024-03" db="EMBL/GenBank/DDBJ databases">
        <authorList>
            <person name="Mahar J.E."/>
            <person name="Wille M."/>
            <person name="Harvey E."/>
            <person name="Moritz C.C."/>
            <person name="Holmes E.C."/>
        </authorList>
    </citation>
    <scope>NUCLEOTIDE SEQUENCE</scope>
    <source>
        <strain evidence="25">Gaus-M_169687</strain>
    </source>
</reference>
<dbReference type="InterPro" id="IPR024354">
    <property type="entry name" value="Hepatitis_A_VP1-2A"/>
</dbReference>
<dbReference type="GO" id="GO:0003968">
    <property type="term" value="F:RNA-directed RNA polymerase activity"/>
    <property type="evidence" value="ECO:0007669"/>
    <property type="project" value="InterPro"/>
</dbReference>
<comment type="similarity">
    <text evidence="4">Belongs to the picornaviridae polyprotein family.</text>
</comment>
<dbReference type="InterPro" id="IPR001205">
    <property type="entry name" value="RNA-dir_pol_C"/>
</dbReference>
<dbReference type="InterPro" id="IPR007094">
    <property type="entry name" value="RNA-dir_pol_PSvirus"/>
</dbReference>
<dbReference type="InterPro" id="IPR033703">
    <property type="entry name" value="Rhv-like"/>
</dbReference>
<dbReference type="SUPFAM" id="SSF88633">
    <property type="entry name" value="Positive stranded ssRNA viruses"/>
    <property type="match status" value="3"/>
</dbReference>
<dbReference type="InterPro" id="IPR009003">
    <property type="entry name" value="Peptidase_S1_PA"/>
</dbReference>
<keyword evidence="7" id="KW-0597">Phosphoprotein</keyword>
<keyword evidence="10" id="KW-0808">Transferase</keyword>
<dbReference type="Pfam" id="PF00910">
    <property type="entry name" value="RNA_helicase"/>
    <property type="match status" value="1"/>
</dbReference>
<organism evidence="25">
    <name type="scientific">Kapoorvirus sp</name>
    <dbReference type="NCBI Taxonomy" id="3163432"/>
    <lineage>
        <taxon>Viruses</taxon>
        <taxon>Riboviria</taxon>
    </lineage>
</organism>
<dbReference type="SUPFAM" id="SSF50494">
    <property type="entry name" value="Trypsin-like serine proteases"/>
    <property type="match status" value="1"/>
</dbReference>
<dbReference type="GO" id="GO:0019028">
    <property type="term" value="C:viral capsid"/>
    <property type="evidence" value="ECO:0007669"/>
    <property type="project" value="UniProtKB-KW"/>
</dbReference>
<dbReference type="Gene3D" id="3.40.50.300">
    <property type="entry name" value="P-loop containing nucleotide triphosphate hydrolases"/>
    <property type="match status" value="1"/>
</dbReference>
<evidence type="ECO:0000256" key="17">
    <source>
        <dbReference type="ARBA" id="ARBA00022844"/>
    </source>
</evidence>
<evidence type="ECO:0000256" key="18">
    <source>
        <dbReference type="ARBA" id="ARBA00022870"/>
    </source>
</evidence>
<evidence type="ECO:0000256" key="6">
    <source>
        <dbReference type="ARBA" id="ARBA00022520"/>
    </source>
</evidence>
<comment type="subcellular location">
    <subcellularLocation>
        <location evidence="1">Host cytoplasm</location>
    </subcellularLocation>
    <subcellularLocation>
        <location evidence="3">Host membrane</location>
    </subcellularLocation>
    <subcellularLocation>
        <location evidence="2">Virion</location>
    </subcellularLocation>
</comment>
<dbReference type="Pfam" id="PF00680">
    <property type="entry name" value="RdRP_1"/>
    <property type="match status" value="1"/>
</dbReference>
<feature type="domain" description="SF3 helicase" evidence="23">
    <location>
        <begin position="1315"/>
        <end position="1477"/>
    </location>
</feature>
<dbReference type="GO" id="GO:0005198">
    <property type="term" value="F:structural molecule activity"/>
    <property type="evidence" value="ECO:0007669"/>
    <property type="project" value="InterPro"/>
</dbReference>
<evidence type="ECO:0000256" key="20">
    <source>
        <dbReference type="ARBA" id="ARBA00023136"/>
    </source>
</evidence>
<evidence type="ECO:0000259" key="23">
    <source>
        <dbReference type="PROSITE" id="PS51218"/>
    </source>
</evidence>
<dbReference type="GO" id="GO:0006351">
    <property type="term" value="P:DNA-templated transcription"/>
    <property type="evidence" value="ECO:0007669"/>
    <property type="project" value="InterPro"/>
</dbReference>
<proteinExistence type="inferred from homology"/>
<evidence type="ECO:0000256" key="3">
    <source>
        <dbReference type="ARBA" id="ARBA00004551"/>
    </source>
</evidence>
<dbReference type="PROSITE" id="PS51874">
    <property type="entry name" value="PCV_3C_PRO"/>
    <property type="match status" value="1"/>
</dbReference>
<evidence type="ECO:0000256" key="4">
    <source>
        <dbReference type="ARBA" id="ARBA00006029"/>
    </source>
</evidence>
<evidence type="ECO:0000256" key="13">
    <source>
        <dbReference type="ARBA" id="ARBA00022801"/>
    </source>
</evidence>
<keyword evidence="12" id="KW-0547">Nucleotide-binding</keyword>
<evidence type="ECO:0000313" key="25">
    <source>
        <dbReference type="EMBL" id="XBU06233.1"/>
    </source>
</evidence>
<dbReference type="PROSITE" id="PS51218">
    <property type="entry name" value="SF3_HELICASE_2"/>
    <property type="match status" value="1"/>
</dbReference>
<keyword evidence="21" id="KW-1035">Host cytoplasm</keyword>
<keyword evidence="8" id="KW-0167">Capsid protein</keyword>
<sequence length="2340" mass="262156">MARQLGSKIGADLHQRAMGAKADVQGRAKGLFESIGSSVENAGILTNIGHGLDSFLGLNDPAAEEAGIMDRVSIGGAGYLTTVDQSSVTPATLGVHVPEKLLSSVDYPGTKQTQGERFFFLGNFDWDATKIALQEVFQLDVVAALLKSEYSVSGLTRFHTYARFGLDVLVQINPTNFMQGGLIAALVPVDKALTAAASLTTFCHGKLNCNINNMVRLQVPFVYSRGMFSLRNPVYPIWKLYVYVLSKLQIATGTSPQCSVSVLARFTNLELHGLAPVIPMPTKNLGKKPVLVSPSADGQMMRSEVRISSSLNVVNMSNSEDSRAKLSFALGQEHDSEDFSAAGGLDIKDFSTWTTIPCWAYNFTYPGNVASGKQIFQTTVDPFSFYGLENLKTGSEAMPSTTNVAYVSYQYLYWRGDIVFDLQVFPTKFHSGRLLVFFLPGNENSDGSEITLQQASTGFCAIFDINGVNSTLRMRVPWVADTPYRTNRHATVTYPNNYYAIGKLYVYVYNRLTNPANVVSQVDVVVYKSAENLELFVPLYHSVPRDTNNPVPTGQMRELTDEELSDLQGRVAEIKANPPQEEGVGFSTIKPSVQRQIDQDADPLNPTGNRRGLKVTPYGATTALEDPNLAKQPPGTFPERSPGHRLHTGNHMSLHKLMGRAHWWFTATFTISDQVFSMPISLATFDLSLNQALVYPNTPSGVLQWFVQLFQLYRGPIDVTLVFSGDNNVEGEVWFTPYGGDITVRTSMTPHITQNVILSLGAMRFNTVQTSNVQIRIPYYSLLPALATVGVERDGVLGHLSIQVTNFSPGREENLRLTAYLAFTDESQFMYPRGAIVGGALIDNTHSTPIREDQKLIEAGAVESSVDPLPESTGLIDNSIEPKFENYTRKAIGNEMFRSKLKTKSPYIEPRLDLAKLKIEQAFKDLKKEDSNFVKSSAQCRDCNLRTGDIVRRVVPTGYHYGIKVEEGVFHVSPDGSKWWSSRTAECKISKSSEWCKFSDSDIDPDVIQQVCTLLIGRKVNYDIFKKNCESYANGIASGQYETEQGNIWKAVMCLLGTTSLVCFLECVKHEVADSLIDKASVKLARTFSKEAEDKMDPILDKTSSTLDEVKIFLAEVKETLGRSAKLLFPGRSASKYIKWICRIVKLACTLGIVHLSGYKPSVIGLVVLWTGVDLADGVNNFQSAIVDELEKLFSEHTNHAQSKAREILTGVMLLKNVKELIVWVYGKFKDWIDEITGKKHKIFCELMDNNLEIYMMVAETDVLCATPINEHNRQDLYDDIITLIPRLRTVYIQLQEPEFKKHTWPITNAITQLQRKLKEIGKVNTSVVCRGEPSVLYLYGPRGSGKSMLSMAVAGALCKEMGVDYKTNIYTKPICGEYWDGYAGQLVCIIDDIGQSTDDEDWRDFCQLVSTAPMRLNMAHLDNKGAHFTSPFIICTSNQEQPVPKTLYNTDAVERRLHFKCQVTAMPEYQIVGPTGIRILDVAKAKAENKFLDLECLNIQWNVTQKVSAKNLVQMLLDRFEDTNGTTEELLKSWAQHFPERKEMIELKEYLQSRELKSVCKPPEIKQDWTLWEEVRNHRWWILGGIAGVISLMTLGVATYHLFKNKKEEEDSSERAYSGRIKVKDPVIRLGDPAVNQSTLDITKLVQKNLGAFGWGKNEDDIHWTVNYLGIRDEFLLVPSHGYGDAEEGCDFFFERNGTIYSCPRSSVEILQFEDQYSDVVVLRVPTMPKFKLIVPHFVSQEDVEKAVGKPAILSTMHYGNFTLVTEGNVEYRPKFTYAIQKGKEVTISDSFRAKAFTQDGMCGGALVSSSNVIQNAILGIHVAAGGGYAATKIVTKENLEKVLENSKAQRVWKVETATTEVHQSSRSEYSKSEFYEYMEKTNLKCPAALPNNPLYEIDPTVVMMSKYSAPIVEEPPDYQEVSLSYVNKLRGELNPKHQQLSEEDAIRGIDGMEGIDMKTSPGIPFVYHHKTKKMLIRDSKLVGMAKDLKERLEDDVFNNRQPDVTFMTTAKDELRPPSKVLESKTRAIHAAPLHFVVFFRQLFGFIISLIQRSFGFRTHIAVGIDPESCWDALGSELFSCCSWGVDLDFSNFDASLSPFMITRAVEVLALLSGVSMEVAKMVSHPIAYSKNQIQGLVYYVKGSMPSGAPATSILNSIINVTNIYYSLEKALGVPMSYLCGKIRLIVYGDDVLLCFKKDFIEDPQERKELCSRIVKHLQRLGLRPTSAAKSDINPKCIEQLIFLKREFFVDFSGKIHPMITTETVFSMLAWKTKKATMDDLLQQACWFMYHHGEHRYKAFVSQLFQLCRLTGRKFSPPTWRDLHIRFLANLNCAVMSGD</sequence>
<keyword evidence="14" id="KW-0347">Helicase</keyword>
<evidence type="ECO:0000256" key="16">
    <source>
        <dbReference type="ARBA" id="ARBA00022840"/>
    </source>
</evidence>
<evidence type="ECO:0000256" key="14">
    <source>
        <dbReference type="ARBA" id="ARBA00022806"/>
    </source>
</evidence>
<dbReference type="InterPro" id="IPR027417">
    <property type="entry name" value="P-loop_NTPase"/>
</dbReference>
<keyword evidence="15" id="KW-0788">Thiol protease</keyword>
<dbReference type="GO" id="GO:0006508">
    <property type="term" value="P:proteolysis"/>
    <property type="evidence" value="ECO:0007669"/>
    <property type="project" value="UniProtKB-KW"/>
</dbReference>
<keyword evidence="20" id="KW-0472">Membrane</keyword>
<keyword evidence="18" id="KW-1043">Host membrane</keyword>
<evidence type="ECO:0000256" key="2">
    <source>
        <dbReference type="ARBA" id="ARBA00004328"/>
    </source>
</evidence>
<keyword evidence="6" id="KW-0191">Covalent protein-RNA linkage</keyword>
<dbReference type="SUPFAM" id="SSF56672">
    <property type="entry name" value="DNA/RNA polymerases"/>
    <property type="match status" value="1"/>
</dbReference>
<keyword evidence="13" id="KW-0378">Hydrolase</keyword>
<keyword evidence="11" id="KW-0548">Nucleotidyltransferase</keyword>
<dbReference type="GO" id="GO:0033644">
    <property type="term" value="C:host cell membrane"/>
    <property type="evidence" value="ECO:0007669"/>
    <property type="project" value="UniProtKB-SubCell"/>
</dbReference>
<evidence type="ECO:0000259" key="24">
    <source>
        <dbReference type="PROSITE" id="PS51874"/>
    </source>
</evidence>
<dbReference type="GO" id="GO:0039694">
    <property type="term" value="P:viral RNA genome replication"/>
    <property type="evidence" value="ECO:0007669"/>
    <property type="project" value="InterPro"/>
</dbReference>
<dbReference type="GO" id="GO:0030430">
    <property type="term" value="C:host cell cytoplasm"/>
    <property type="evidence" value="ECO:0007669"/>
    <property type="project" value="UniProtKB-SubCell"/>
</dbReference>
<feature type="domain" description="RdRp catalytic" evidence="22">
    <location>
        <begin position="2084"/>
        <end position="2205"/>
    </location>
</feature>
<dbReference type="InterPro" id="IPR043504">
    <property type="entry name" value="Peptidase_S1_PA_chymotrypsin"/>
</dbReference>
<evidence type="ECO:0000256" key="7">
    <source>
        <dbReference type="ARBA" id="ARBA00022553"/>
    </source>
</evidence>
<protein>
    <recommendedName>
        <fullName evidence="5">Genome polyprotein</fullName>
    </recommendedName>
</protein>
<dbReference type="Pfam" id="PF00073">
    <property type="entry name" value="Rhv"/>
    <property type="match status" value="2"/>
</dbReference>
<dbReference type="InterPro" id="IPR043502">
    <property type="entry name" value="DNA/RNA_pol_sf"/>
</dbReference>